<feature type="region of interest" description="Disordered" evidence="7">
    <location>
        <begin position="270"/>
        <end position="299"/>
    </location>
</feature>
<accession>A0A7E4V0R8</accession>
<dbReference type="GO" id="GO:0030488">
    <property type="term" value="P:tRNA methylation"/>
    <property type="evidence" value="ECO:0007669"/>
    <property type="project" value="InterPro"/>
</dbReference>
<dbReference type="GO" id="GO:0005634">
    <property type="term" value="C:nucleus"/>
    <property type="evidence" value="ECO:0007669"/>
    <property type="project" value="UniProtKB-SubCell"/>
</dbReference>
<dbReference type="InterPro" id="IPR029063">
    <property type="entry name" value="SAM-dependent_MTases_sf"/>
</dbReference>
<protein>
    <recommendedName>
        <fullName evidence="3">tRNA (adenine(58)-N(1))-methyltransferase non-catalytic subunit TRM6</fullName>
    </recommendedName>
    <alternativeName>
        <fullName evidence="6">tRNA(m1A58)-methyltransferase subunit TRM6</fullName>
    </alternativeName>
</protein>
<sequence length="415" mass="46521">MSTIELNRYVVVRKQSGDLLRLVKVTKGAYVVIEKLRFSLANAIGKPFGLFEVRNGEIRESLTPQAVAGGALLGLNNFRPQKRSATEETGDEPPEKVVQKLTEEEIVALKEEGTAVDHLVTQLVEGNVNFDKRTNFSKEKYIAKKQKHHSDKVFIIDPTLRLIATALFRRGPEHIAYLRPDLLAQILHHSALIFGGKALVYEESSGLIAAAVMQRFEGKGEMYYLHRGVSPTTHQALHAMNFNPLETAVFRPIKLSVYLDLINRPVDTPMPTAESELTNDSTTHHHHHASDNNNPTNSHQDLREAEIAEQLFWIRDRLIDSAVMDALILAGDSVSVAQLLEKTYHCLRTSGAVVVYANIQEEVVQVVQYLEKQNAICILVQEQMCREVQVLKDRCHPALQTPVSGGYFVTAYKTL</sequence>
<evidence type="ECO:0000256" key="6">
    <source>
        <dbReference type="ARBA" id="ARBA00032319"/>
    </source>
</evidence>
<evidence type="ECO:0000313" key="9">
    <source>
        <dbReference type="WBParaSite" id="Pan_g15005.t1"/>
    </source>
</evidence>
<name>A0A7E4V0R8_PANRE</name>
<dbReference type="PANTHER" id="PTHR12945:SF0">
    <property type="entry name" value="TRNA (ADENINE(58)-N(1))-METHYLTRANSFERASE NON-CATALYTIC SUBUNIT TRM6"/>
    <property type="match status" value="1"/>
</dbReference>
<evidence type="ECO:0000256" key="7">
    <source>
        <dbReference type="SAM" id="MobiDB-lite"/>
    </source>
</evidence>
<keyword evidence="4" id="KW-0819">tRNA processing</keyword>
<dbReference type="Pfam" id="PF04189">
    <property type="entry name" value="Gcd10p"/>
    <property type="match status" value="1"/>
</dbReference>
<reference evidence="9" key="2">
    <citation type="submission" date="2020-10" db="UniProtKB">
        <authorList>
            <consortium name="WormBaseParasite"/>
        </authorList>
    </citation>
    <scope>IDENTIFICATION</scope>
</reference>
<proteinExistence type="inferred from homology"/>
<dbReference type="AlphaFoldDB" id="A0A7E4V0R8"/>
<evidence type="ECO:0000256" key="3">
    <source>
        <dbReference type="ARBA" id="ARBA00021704"/>
    </source>
</evidence>
<evidence type="ECO:0000313" key="8">
    <source>
        <dbReference type="Proteomes" id="UP000492821"/>
    </source>
</evidence>
<evidence type="ECO:0000256" key="4">
    <source>
        <dbReference type="ARBA" id="ARBA00022694"/>
    </source>
</evidence>
<evidence type="ECO:0000256" key="1">
    <source>
        <dbReference type="ARBA" id="ARBA00004123"/>
    </source>
</evidence>
<dbReference type="GO" id="GO:0031515">
    <property type="term" value="C:tRNA (m1A) methyltransferase complex"/>
    <property type="evidence" value="ECO:0007669"/>
    <property type="project" value="InterPro"/>
</dbReference>
<organism evidence="8 9">
    <name type="scientific">Panagrellus redivivus</name>
    <name type="common">Microworm</name>
    <dbReference type="NCBI Taxonomy" id="6233"/>
    <lineage>
        <taxon>Eukaryota</taxon>
        <taxon>Metazoa</taxon>
        <taxon>Ecdysozoa</taxon>
        <taxon>Nematoda</taxon>
        <taxon>Chromadorea</taxon>
        <taxon>Rhabditida</taxon>
        <taxon>Tylenchina</taxon>
        <taxon>Panagrolaimomorpha</taxon>
        <taxon>Panagrolaimoidea</taxon>
        <taxon>Panagrolaimidae</taxon>
        <taxon>Panagrellus</taxon>
    </lineage>
</organism>
<dbReference type="WBParaSite" id="Pan_g15005.t1">
    <property type="protein sequence ID" value="Pan_g15005.t1"/>
    <property type="gene ID" value="Pan_g15005"/>
</dbReference>
<comment type="similarity">
    <text evidence="2">Belongs to the TRM6/GCD10 family.</text>
</comment>
<dbReference type="PANTHER" id="PTHR12945">
    <property type="entry name" value="TRANSLATION INITIATION FACTOR EIF3-RELATED"/>
    <property type="match status" value="1"/>
</dbReference>
<dbReference type="SUPFAM" id="SSF53335">
    <property type="entry name" value="S-adenosyl-L-methionine-dependent methyltransferases"/>
    <property type="match status" value="1"/>
</dbReference>
<keyword evidence="8" id="KW-1185">Reference proteome</keyword>
<keyword evidence="5" id="KW-0539">Nucleus</keyword>
<evidence type="ECO:0000256" key="5">
    <source>
        <dbReference type="ARBA" id="ARBA00023242"/>
    </source>
</evidence>
<reference evidence="8" key="1">
    <citation type="journal article" date="2013" name="Genetics">
        <title>The draft genome and transcriptome of Panagrellus redivivus are shaped by the harsh demands of a free-living lifestyle.</title>
        <authorList>
            <person name="Srinivasan J."/>
            <person name="Dillman A.R."/>
            <person name="Macchietto M.G."/>
            <person name="Heikkinen L."/>
            <person name="Lakso M."/>
            <person name="Fracchia K.M."/>
            <person name="Antoshechkin I."/>
            <person name="Mortazavi A."/>
            <person name="Wong G."/>
            <person name="Sternberg P.W."/>
        </authorList>
    </citation>
    <scope>NUCLEOTIDE SEQUENCE [LARGE SCALE GENOMIC DNA]</scope>
    <source>
        <strain evidence="8">MT8872</strain>
    </source>
</reference>
<dbReference type="InterPro" id="IPR017423">
    <property type="entry name" value="TRM6"/>
</dbReference>
<evidence type="ECO:0000256" key="2">
    <source>
        <dbReference type="ARBA" id="ARBA00008320"/>
    </source>
</evidence>
<dbReference type="Proteomes" id="UP000492821">
    <property type="component" value="Unassembled WGS sequence"/>
</dbReference>
<comment type="subcellular location">
    <subcellularLocation>
        <location evidence="1">Nucleus</location>
    </subcellularLocation>
</comment>
<dbReference type="Gene3D" id="3.40.50.150">
    <property type="entry name" value="Vaccinia Virus protein VP39"/>
    <property type="match status" value="1"/>
</dbReference>